<keyword evidence="1" id="KW-0805">Transcription regulation</keyword>
<organism evidence="6 7">
    <name type="scientific">Cynoglossus semilaevis</name>
    <name type="common">Tongue sole</name>
    <dbReference type="NCBI Taxonomy" id="244447"/>
    <lineage>
        <taxon>Eukaryota</taxon>
        <taxon>Metazoa</taxon>
        <taxon>Chordata</taxon>
        <taxon>Craniata</taxon>
        <taxon>Vertebrata</taxon>
        <taxon>Euteleostomi</taxon>
        <taxon>Actinopterygii</taxon>
        <taxon>Neopterygii</taxon>
        <taxon>Teleostei</taxon>
        <taxon>Neoteleostei</taxon>
        <taxon>Acanthomorphata</taxon>
        <taxon>Carangaria</taxon>
        <taxon>Pleuronectiformes</taxon>
        <taxon>Pleuronectoidei</taxon>
        <taxon>Cynoglossidae</taxon>
        <taxon>Cynoglossinae</taxon>
        <taxon>Cynoglossus</taxon>
    </lineage>
</organism>
<dbReference type="InterPro" id="IPR015389">
    <property type="entry name" value="PD-C2-AF1"/>
</dbReference>
<dbReference type="PANTHER" id="PTHR15363">
    <property type="entry name" value="POU DOMAIN CLASS 2-ASSOCIATING FACTOR 1"/>
    <property type="match status" value="1"/>
</dbReference>
<dbReference type="GO" id="GO:0003677">
    <property type="term" value="F:DNA binding"/>
    <property type="evidence" value="ECO:0007669"/>
    <property type="project" value="InterPro"/>
</dbReference>
<dbReference type="Ensembl" id="ENSCSET00000007793.1">
    <property type="protein sequence ID" value="ENSCSEP00000007713.1"/>
    <property type="gene ID" value="ENSCSEG00000004966.1"/>
</dbReference>
<keyword evidence="2" id="KW-0010">Activator</keyword>
<reference evidence="6" key="3">
    <citation type="submission" date="2025-09" db="UniProtKB">
        <authorList>
            <consortium name="Ensembl"/>
        </authorList>
    </citation>
    <scope>IDENTIFICATION</scope>
</reference>
<evidence type="ECO:0000256" key="1">
    <source>
        <dbReference type="ARBA" id="ARBA00023015"/>
    </source>
</evidence>
<dbReference type="GO" id="GO:0045944">
    <property type="term" value="P:positive regulation of transcription by RNA polymerase II"/>
    <property type="evidence" value="ECO:0007669"/>
    <property type="project" value="TreeGrafter"/>
</dbReference>
<evidence type="ECO:0000256" key="3">
    <source>
        <dbReference type="ARBA" id="ARBA00023163"/>
    </source>
</evidence>
<sequence>MTEWRLHSPHHIIDCRFLPTENPQKPNKLETFPATPSTVTRPRPYQGVRVRDPVKELLRRKRSREPNGVKTVSSASVLVRTKPKVWHRWPSSVCLRIVCTAAETLVTTGDGLLQCSGWKTPSSSACAAMMPWSSSEYRQQESCAQSLAYPASTLTTDLYMQTLCPSYTMLTYTHTPLLTNFGVSNTLPMAPAPASLPQMELPDSGLTYVPWAQPITAISAVPNPGVQFSPGPSGLSTQPLVQMPLSLSLTPVIPGLEDHGADPQAQNLDLEEAGVEPNSPNFLDKLLENHKEDGEEENKESYGSSLFIANV</sequence>
<name>A0A3P8UWZ1_CYNSE</name>
<dbReference type="InParanoid" id="A0A3P8UWZ1"/>
<keyword evidence="3" id="KW-0804">Transcription</keyword>
<feature type="region of interest" description="Disordered" evidence="4">
    <location>
        <begin position="24"/>
        <end position="44"/>
    </location>
</feature>
<dbReference type="Pfam" id="PF09310">
    <property type="entry name" value="PD-C2-AF1"/>
    <property type="match status" value="1"/>
</dbReference>
<evidence type="ECO:0000313" key="7">
    <source>
        <dbReference type="Proteomes" id="UP000265120"/>
    </source>
</evidence>
<dbReference type="Proteomes" id="UP000265120">
    <property type="component" value="Chromosome 4"/>
</dbReference>
<evidence type="ECO:0000259" key="5">
    <source>
        <dbReference type="PROSITE" id="PS52003"/>
    </source>
</evidence>
<dbReference type="STRING" id="244447.ENSCSEP00000007713"/>
<dbReference type="GO" id="GO:0003713">
    <property type="term" value="F:transcription coactivator activity"/>
    <property type="evidence" value="ECO:0007669"/>
    <property type="project" value="TreeGrafter"/>
</dbReference>
<evidence type="ECO:0000256" key="2">
    <source>
        <dbReference type="ARBA" id="ARBA00023159"/>
    </source>
</evidence>
<dbReference type="GeneTree" id="ENSGT00940000168466"/>
<accession>A0A3P8UWZ1</accession>
<protein>
    <submittedName>
        <fullName evidence="6">POU class 2 homeobox associating factor 1</fullName>
    </submittedName>
</protein>
<reference evidence="6 7" key="1">
    <citation type="journal article" date="2014" name="Nat. Genet.">
        <title>Whole-genome sequence of a flatfish provides insights into ZW sex chromosome evolution and adaptation to a benthic lifestyle.</title>
        <authorList>
            <person name="Chen S."/>
            <person name="Zhang G."/>
            <person name="Shao C."/>
            <person name="Huang Q."/>
            <person name="Liu G."/>
            <person name="Zhang P."/>
            <person name="Song W."/>
            <person name="An N."/>
            <person name="Chalopin D."/>
            <person name="Volff J.N."/>
            <person name="Hong Y."/>
            <person name="Li Q."/>
            <person name="Sha Z."/>
            <person name="Zhou H."/>
            <person name="Xie M."/>
            <person name="Yu Q."/>
            <person name="Liu Y."/>
            <person name="Xiang H."/>
            <person name="Wang N."/>
            <person name="Wu K."/>
            <person name="Yang C."/>
            <person name="Zhou Q."/>
            <person name="Liao X."/>
            <person name="Yang L."/>
            <person name="Hu Q."/>
            <person name="Zhang J."/>
            <person name="Meng L."/>
            <person name="Jin L."/>
            <person name="Tian Y."/>
            <person name="Lian J."/>
            <person name="Yang J."/>
            <person name="Miao G."/>
            <person name="Liu S."/>
            <person name="Liang Z."/>
            <person name="Yan F."/>
            <person name="Li Y."/>
            <person name="Sun B."/>
            <person name="Zhang H."/>
            <person name="Zhang J."/>
            <person name="Zhu Y."/>
            <person name="Du M."/>
            <person name="Zhao Y."/>
            <person name="Schartl M."/>
            <person name="Tang Q."/>
            <person name="Wang J."/>
        </authorList>
    </citation>
    <scope>NUCLEOTIDE SEQUENCE</scope>
</reference>
<dbReference type="PROSITE" id="PS52003">
    <property type="entry name" value="OCA"/>
    <property type="match status" value="1"/>
</dbReference>
<reference evidence="6" key="2">
    <citation type="submission" date="2025-08" db="UniProtKB">
        <authorList>
            <consortium name="Ensembl"/>
        </authorList>
    </citation>
    <scope>IDENTIFICATION</scope>
</reference>
<proteinExistence type="predicted"/>
<dbReference type="AlphaFoldDB" id="A0A3P8UWZ1"/>
<evidence type="ECO:0000313" key="6">
    <source>
        <dbReference type="Ensembl" id="ENSCSEP00000007713.1"/>
    </source>
</evidence>
<feature type="domain" description="OCA" evidence="5">
    <location>
        <begin position="42"/>
        <end position="64"/>
    </location>
</feature>
<dbReference type="GO" id="GO:0090575">
    <property type="term" value="C:RNA polymerase II transcription regulator complex"/>
    <property type="evidence" value="ECO:0007669"/>
    <property type="project" value="TreeGrafter"/>
</dbReference>
<dbReference type="InterPro" id="IPR047571">
    <property type="entry name" value="OCA"/>
</dbReference>
<dbReference type="PANTHER" id="PTHR15363:SF3">
    <property type="entry name" value="POU DOMAIN CLASS 2-ASSOCIATING FACTOR 1"/>
    <property type="match status" value="1"/>
</dbReference>
<keyword evidence="7" id="KW-1185">Reference proteome</keyword>
<dbReference type="GO" id="GO:0070974">
    <property type="term" value="F:POU domain binding"/>
    <property type="evidence" value="ECO:0007669"/>
    <property type="project" value="InterPro"/>
</dbReference>
<feature type="region of interest" description="Disordered" evidence="4">
    <location>
        <begin position="289"/>
        <end position="311"/>
    </location>
</feature>
<evidence type="ECO:0000256" key="4">
    <source>
        <dbReference type="SAM" id="MobiDB-lite"/>
    </source>
</evidence>